<evidence type="ECO:0000313" key="1">
    <source>
        <dbReference type="EMBL" id="MEX1665298.1"/>
    </source>
</evidence>
<name>A0ABV3TUK1_9GAMM</name>
<comment type="caution">
    <text evidence="1">The sequence shown here is derived from an EMBL/GenBank/DDBJ whole genome shotgun (WGS) entry which is preliminary data.</text>
</comment>
<dbReference type="RefSeq" id="WP_368375404.1">
    <property type="nucleotide sequence ID" value="NZ_JBFRYB010000001.1"/>
</dbReference>
<dbReference type="EMBL" id="JBFRYB010000001">
    <property type="protein sequence ID" value="MEX1665298.1"/>
    <property type="molecule type" value="Genomic_DNA"/>
</dbReference>
<protein>
    <submittedName>
        <fullName evidence="1">Uncharacterized protein</fullName>
    </submittedName>
</protein>
<evidence type="ECO:0000313" key="2">
    <source>
        <dbReference type="Proteomes" id="UP001557484"/>
    </source>
</evidence>
<sequence length="140" mass="15022">MANGLNLDVRGLKLMSANELKNCFQSAPAAEMVSGVYSGGSLVLSGTRVGQVVNALLQMIWQGKNIDLESSFIYNRVTPFGFSLLRGSLSHGLGLDGKPSTIITYPILGAGDEVRQVGPKTFLGRGTRNGQYVVYFYLAC</sequence>
<organism evidence="1 2">
    <name type="scientific">Zhongshania arctica</name>
    <dbReference type="NCBI Taxonomy" id="3238302"/>
    <lineage>
        <taxon>Bacteria</taxon>
        <taxon>Pseudomonadati</taxon>
        <taxon>Pseudomonadota</taxon>
        <taxon>Gammaproteobacteria</taxon>
        <taxon>Cellvibrionales</taxon>
        <taxon>Spongiibacteraceae</taxon>
        <taxon>Zhongshania</taxon>
    </lineage>
</organism>
<dbReference type="Proteomes" id="UP001557484">
    <property type="component" value="Unassembled WGS sequence"/>
</dbReference>
<proteinExistence type="predicted"/>
<reference evidence="1 2" key="1">
    <citation type="journal article" date="2011" name="Int. J. Syst. Evol. Microbiol.">
        <title>Zhongshania antarctica gen. nov., sp. nov. and Zhongshania guokunii sp. nov., gammaproteobacteria respectively isolated from coastal attached (fast) ice and surface seawater of the Antarctic.</title>
        <authorList>
            <person name="Li H.J."/>
            <person name="Zhang X.Y."/>
            <person name="Chen C.X."/>
            <person name="Zhang Y.J."/>
            <person name="Gao Z.M."/>
            <person name="Yu Y."/>
            <person name="Chen X.L."/>
            <person name="Chen B."/>
            <person name="Zhang Y.Z."/>
        </authorList>
    </citation>
    <scope>NUCLEOTIDE SEQUENCE [LARGE SCALE GENOMIC DNA]</scope>
    <source>
        <strain evidence="1 2">R06B22</strain>
    </source>
</reference>
<keyword evidence="2" id="KW-1185">Reference proteome</keyword>
<gene>
    <name evidence="1" type="ORF">AB4875_07340</name>
</gene>
<accession>A0ABV3TUK1</accession>